<dbReference type="Pfam" id="PF12867">
    <property type="entry name" value="DinB_2"/>
    <property type="match status" value="1"/>
</dbReference>
<dbReference type="OrthoDB" id="4295522at2"/>
<dbReference type="SUPFAM" id="SSF109854">
    <property type="entry name" value="DinB/YfiT-like putative metalloenzymes"/>
    <property type="match status" value="1"/>
</dbReference>
<evidence type="ECO:0000313" key="3">
    <source>
        <dbReference type="Proteomes" id="UP000001822"/>
    </source>
</evidence>
<dbReference type="RefSeq" id="WP_011585144.1">
    <property type="nucleotide sequence ID" value="NC_008255.1"/>
</dbReference>
<dbReference type="InterPro" id="IPR034660">
    <property type="entry name" value="DinB/YfiT-like"/>
</dbReference>
<protein>
    <recommendedName>
        <fullName evidence="1">DinB-like domain-containing protein</fullName>
    </recommendedName>
</protein>
<proteinExistence type="predicted"/>
<reference evidence="2 3" key="1">
    <citation type="journal article" date="2007" name="Appl. Environ. Microbiol.">
        <title>Genome sequence of the cellulolytic gliding bacterium Cytophaga hutchinsonii.</title>
        <authorList>
            <person name="Xie G."/>
            <person name="Bruce D.C."/>
            <person name="Challacombe J.F."/>
            <person name="Chertkov O."/>
            <person name="Detter J.C."/>
            <person name="Gilna P."/>
            <person name="Han C.S."/>
            <person name="Lucas S."/>
            <person name="Misra M."/>
            <person name="Myers G.L."/>
            <person name="Richardson P."/>
            <person name="Tapia R."/>
            <person name="Thayer N."/>
            <person name="Thompson L.S."/>
            <person name="Brettin T.S."/>
            <person name="Henrissat B."/>
            <person name="Wilson D.B."/>
            <person name="McBride M.J."/>
        </authorList>
    </citation>
    <scope>NUCLEOTIDE SEQUENCE [LARGE SCALE GENOMIC DNA]</scope>
    <source>
        <strain evidence="3">ATCC 33406 / DSM 1761 / CIP 103989 / NBRC 15051 / NCIMB 9469 / D465</strain>
    </source>
</reference>
<feature type="domain" description="DinB-like" evidence="1">
    <location>
        <begin position="9"/>
        <end position="143"/>
    </location>
</feature>
<dbReference type="Gene3D" id="1.20.120.450">
    <property type="entry name" value="dinb family like domain"/>
    <property type="match status" value="1"/>
</dbReference>
<sequence>MKTQLEIIRKGRQSLIGIVSELTDEQLNKIPEGYNNNIIWNLGHLIASQQGLCYVRSGKPIVVDEGYLKLFKPETKPVGTISSAAIETIKQLLLPTIDRMESDYEQGHFSDFKTFLNRYGVELRNIEDCINFMVFHEGLHYGYVLALKRAVVNESNSK</sequence>
<evidence type="ECO:0000313" key="2">
    <source>
        <dbReference type="EMBL" id="ABG59027.1"/>
    </source>
</evidence>
<dbReference type="Proteomes" id="UP000001822">
    <property type="component" value="Chromosome"/>
</dbReference>
<accession>A0A6N4SRW3</accession>
<dbReference type="KEGG" id="chu:CHU_1760"/>
<evidence type="ECO:0000259" key="1">
    <source>
        <dbReference type="Pfam" id="PF12867"/>
    </source>
</evidence>
<dbReference type="InterPro" id="IPR024775">
    <property type="entry name" value="DinB-like"/>
</dbReference>
<gene>
    <name evidence="2" type="ordered locus">CHU_1760</name>
</gene>
<keyword evidence="3" id="KW-1185">Reference proteome</keyword>
<organism evidence="2 3">
    <name type="scientific">Cytophaga hutchinsonii (strain ATCC 33406 / DSM 1761 / CIP 103989 / NBRC 15051 / NCIMB 9469 / D465)</name>
    <dbReference type="NCBI Taxonomy" id="269798"/>
    <lineage>
        <taxon>Bacteria</taxon>
        <taxon>Pseudomonadati</taxon>
        <taxon>Bacteroidota</taxon>
        <taxon>Cytophagia</taxon>
        <taxon>Cytophagales</taxon>
        <taxon>Cytophagaceae</taxon>
        <taxon>Cytophaga</taxon>
    </lineage>
</organism>
<dbReference type="EMBL" id="CP000383">
    <property type="protein sequence ID" value="ABG59027.1"/>
    <property type="molecule type" value="Genomic_DNA"/>
</dbReference>
<name>A0A6N4SRW3_CYTH3</name>
<dbReference type="AlphaFoldDB" id="A0A6N4SRW3"/>